<organism evidence="2 3">
    <name type="scientific">Streptosporangium oxazolinicum</name>
    <dbReference type="NCBI Taxonomy" id="909287"/>
    <lineage>
        <taxon>Bacteria</taxon>
        <taxon>Bacillati</taxon>
        <taxon>Actinomycetota</taxon>
        <taxon>Actinomycetes</taxon>
        <taxon>Streptosporangiales</taxon>
        <taxon>Streptosporangiaceae</taxon>
        <taxon>Streptosporangium</taxon>
    </lineage>
</organism>
<keyword evidence="3" id="KW-1185">Reference proteome</keyword>
<evidence type="ECO:0000259" key="1">
    <source>
        <dbReference type="Pfam" id="PF04471"/>
    </source>
</evidence>
<dbReference type="InterPro" id="IPR011856">
    <property type="entry name" value="tRNA_endonuc-like_dom_sf"/>
</dbReference>
<dbReference type="EMBL" id="BAABAQ010000001">
    <property type="protein sequence ID" value="GAA4180751.1"/>
    <property type="molecule type" value="Genomic_DNA"/>
</dbReference>
<dbReference type="PANTHER" id="PTHR30015:SF7">
    <property type="entry name" value="TYPE IV METHYL-DIRECTED RESTRICTION ENZYME ECOKMRR"/>
    <property type="match status" value="1"/>
</dbReference>
<dbReference type="Pfam" id="PF04471">
    <property type="entry name" value="Mrr_cat"/>
    <property type="match status" value="1"/>
</dbReference>
<evidence type="ECO:0000313" key="2">
    <source>
        <dbReference type="EMBL" id="GAA4180751.1"/>
    </source>
</evidence>
<dbReference type="InterPro" id="IPR052906">
    <property type="entry name" value="Type_IV_Methyl-Rstrct_Enzyme"/>
</dbReference>
<gene>
    <name evidence="2" type="ORF">GCM10022252_04080</name>
</gene>
<sequence length="188" mass="21366">MSCVLARDRTYDTRFLTSKIPQVIRGAMQELRNVLATDPTQILEIEHRDFERISAIVAEDLGFDVQLTRGSKDGGKDLVLRCRDDRGQARSIYVEVKHWSSGKKVGPQELEKLFMVIARDHVDGGLLISTSGFTDPARKLLSGSDKADIIRLIELGEMTSYMREYAPHQAGERNPESLLWEIIRRPLR</sequence>
<name>A0ABP8AAG6_9ACTN</name>
<accession>A0ABP8AAG6</accession>
<dbReference type="InterPro" id="IPR007560">
    <property type="entry name" value="Restrct_endonuc_IV_Mrr"/>
</dbReference>
<dbReference type="PANTHER" id="PTHR30015">
    <property type="entry name" value="MRR RESTRICTION SYSTEM PROTEIN"/>
    <property type="match status" value="1"/>
</dbReference>
<dbReference type="SUPFAM" id="SSF52980">
    <property type="entry name" value="Restriction endonuclease-like"/>
    <property type="match status" value="1"/>
</dbReference>
<dbReference type="InterPro" id="IPR011335">
    <property type="entry name" value="Restrct_endonuc-II-like"/>
</dbReference>
<evidence type="ECO:0000313" key="3">
    <source>
        <dbReference type="Proteomes" id="UP001501251"/>
    </source>
</evidence>
<feature type="domain" description="Restriction endonuclease type IV Mrr" evidence="1">
    <location>
        <begin position="43"/>
        <end position="157"/>
    </location>
</feature>
<dbReference type="Proteomes" id="UP001501251">
    <property type="component" value="Unassembled WGS sequence"/>
</dbReference>
<protein>
    <recommendedName>
        <fullName evidence="1">Restriction endonuclease type IV Mrr domain-containing protein</fullName>
    </recommendedName>
</protein>
<comment type="caution">
    <text evidence="2">The sequence shown here is derived from an EMBL/GenBank/DDBJ whole genome shotgun (WGS) entry which is preliminary data.</text>
</comment>
<dbReference type="Gene3D" id="3.40.1350.10">
    <property type="match status" value="1"/>
</dbReference>
<reference evidence="3" key="1">
    <citation type="journal article" date="2019" name="Int. J. Syst. Evol. Microbiol.">
        <title>The Global Catalogue of Microorganisms (GCM) 10K type strain sequencing project: providing services to taxonomists for standard genome sequencing and annotation.</title>
        <authorList>
            <consortium name="The Broad Institute Genomics Platform"/>
            <consortium name="The Broad Institute Genome Sequencing Center for Infectious Disease"/>
            <person name="Wu L."/>
            <person name="Ma J."/>
        </authorList>
    </citation>
    <scope>NUCLEOTIDE SEQUENCE [LARGE SCALE GENOMIC DNA]</scope>
    <source>
        <strain evidence="3">JCM 17388</strain>
    </source>
</reference>
<proteinExistence type="predicted"/>